<feature type="compositionally biased region" description="Basic residues" evidence="1">
    <location>
        <begin position="36"/>
        <end position="57"/>
    </location>
</feature>
<comment type="caution">
    <text evidence="2">The sequence shown here is derived from an EMBL/GenBank/DDBJ whole genome shotgun (WGS) entry which is preliminary data.</text>
</comment>
<protein>
    <submittedName>
        <fullName evidence="2">Uncharacterized protein</fullName>
    </submittedName>
</protein>
<dbReference type="EMBL" id="JXUO01000143">
    <property type="protein sequence ID" value="KKZ14713.1"/>
    <property type="molecule type" value="Genomic_DNA"/>
</dbReference>
<name>A0A6N3X5D5_9SYNE</name>
<accession>A0A6N3X5D5</accession>
<gene>
    <name evidence="2" type="ORF">TH68_04290</name>
</gene>
<dbReference type="Proteomes" id="UP000035054">
    <property type="component" value="Unassembled WGS sequence"/>
</dbReference>
<reference evidence="2 3" key="1">
    <citation type="submission" date="2015-01" db="EMBL/GenBank/DDBJ databases">
        <title>Lifestyle Evolution in Cyanobacterial Symbionts of Sponges.</title>
        <authorList>
            <person name="Burgsdorf I."/>
            <person name="Slaby B.M."/>
            <person name="Handley K.M."/>
            <person name="Haber M."/>
            <person name="Blom J."/>
            <person name="Marshall C.W."/>
            <person name="Gilbert J.A."/>
            <person name="Hentschel U."/>
            <person name="Steindler L."/>
        </authorList>
    </citation>
    <scope>NUCLEOTIDE SEQUENCE [LARGE SCALE GENOMIC DNA]</scope>
    <source>
        <strain evidence="2">142</strain>
    </source>
</reference>
<sequence>MVCDCQQLQAQQQGRTADCGRQDGNPLRRGREKDRSCRRKKRAGGCRNANRRMRKTQAAKVEYI</sequence>
<evidence type="ECO:0000313" key="2">
    <source>
        <dbReference type="EMBL" id="KKZ14713.1"/>
    </source>
</evidence>
<organism evidence="2 3">
    <name type="scientific">Candidatus Synechococcus spongiarum 142</name>
    <dbReference type="NCBI Taxonomy" id="1608213"/>
    <lineage>
        <taxon>Bacteria</taxon>
        <taxon>Bacillati</taxon>
        <taxon>Cyanobacteriota</taxon>
        <taxon>Cyanophyceae</taxon>
        <taxon>Synechococcales</taxon>
        <taxon>Synechococcaceae</taxon>
        <taxon>Synechococcus</taxon>
    </lineage>
</organism>
<feature type="region of interest" description="Disordered" evidence="1">
    <location>
        <begin position="13"/>
        <end position="64"/>
    </location>
</feature>
<proteinExistence type="predicted"/>
<evidence type="ECO:0000256" key="1">
    <source>
        <dbReference type="SAM" id="MobiDB-lite"/>
    </source>
</evidence>
<dbReference type="AlphaFoldDB" id="A0A6N3X5D5"/>
<evidence type="ECO:0000313" key="3">
    <source>
        <dbReference type="Proteomes" id="UP000035054"/>
    </source>
</evidence>